<dbReference type="AlphaFoldDB" id="A0A164WHV2"/>
<evidence type="ECO:0000313" key="2">
    <source>
        <dbReference type="Proteomes" id="UP000076722"/>
    </source>
</evidence>
<keyword evidence="2" id="KW-1185">Reference proteome</keyword>
<name>A0A164WHV2_9AGAM</name>
<protein>
    <submittedName>
        <fullName evidence="1">Uncharacterized protein</fullName>
    </submittedName>
</protein>
<organism evidence="1 2">
    <name type="scientific">Sistotremastrum niveocremeum HHB9708</name>
    <dbReference type="NCBI Taxonomy" id="1314777"/>
    <lineage>
        <taxon>Eukaryota</taxon>
        <taxon>Fungi</taxon>
        <taxon>Dikarya</taxon>
        <taxon>Basidiomycota</taxon>
        <taxon>Agaricomycotina</taxon>
        <taxon>Agaricomycetes</taxon>
        <taxon>Sistotremastrales</taxon>
        <taxon>Sistotremastraceae</taxon>
        <taxon>Sertulicium</taxon>
        <taxon>Sertulicium niveocremeum</taxon>
    </lineage>
</organism>
<reference evidence="1 2" key="1">
    <citation type="journal article" date="2016" name="Mol. Biol. Evol.">
        <title>Comparative Genomics of Early-Diverging Mushroom-Forming Fungi Provides Insights into the Origins of Lignocellulose Decay Capabilities.</title>
        <authorList>
            <person name="Nagy L.G."/>
            <person name="Riley R."/>
            <person name="Tritt A."/>
            <person name="Adam C."/>
            <person name="Daum C."/>
            <person name="Floudas D."/>
            <person name="Sun H."/>
            <person name="Yadav J.S."/>
            <person name="Pangilinan J."/>
            <person name="Larsson K.H."/>
            <person name="Matsuura K."/>
            <person name="Barry K."/>
            <person name="Labutti K."/>
            <person name="Kuo R."/>
            <person name="Ohm R.A."/>
            <person name="Bhattacharya S.S."/>
            <person name="Shirouzu T."/>
            <person name="Yoshinaga Y."/>
            <person name="Martin F.M."/>
            <person name="Grigoriev I.V."/>
            <person name="Hibbett D.S."/>
        </authorList>
    </citation>
    <scope>NUCLEOTIDE SEQUENCE [LARGE SCALE GENOMIC DNA]</scope>
    <source>
        <strain evidence="1 2">HHB9708</strain>
    </source>
</reference>
<proteinExistence type="predicted"/>
<accession>A0A164WHV2</accession>
<evidence type="ECO:0000313" key="1">
    <source>
        <dbReference type="EMBL" id="KZS95057.1"/>
    </source>
</evidence>
<gene>
    <name evidence="1" type="ORF">SISNIDRAFT_464728</name>
</gene>
<sequence length="226" mass="24977">MASIASTIDRLEKCQELLSIEAAPIAELPAGSEVQRAIYKLLNPSRNPHLLSNESPSTSPFLHRFLTQTELHSTIRESSANTCEETLISGLSLDYPAFPALSVQADLASSSLKCCMLPPYPQLQKETIPGYPLAQRSVIRVEETVLVHERCPFPDEGIDSHVQGFLIVSDALKIWKAEPSKIQKDNLVVSCWGRTDMCLELECVRGSGLVEGAKRSTWLYYLGNFG</sequence>
<dbReference type="Proteomes" id="UP000076722">
    <property type="component" value="Unassembled WGS sequence"/>
</dbReference>
<dbReference type="EMBL" id="KV419402">
    <property type="protein sequence ID" value="KZS95057.1"/>
    <property type="molecule type" value="Genomic_DNA"/>
</dbReference>